<name>A0A150WU06_BDEBC</name>
<comment type="caution">
    <text evidence="1">The sequence shown here is derived from an EMBL/GenBank/DDBJ whole genome shotgun (WGS) entry which is preliminary data.</text>
</comment>
<evidence type="ECO:0000313" key="2">
    <source>
        <dbReference type="Proteomes" id="UP000075391"/>
    </source>
</evidence>
<protein>
    <submittedName>
        <fullName evidence="1">Uncharacterized protein</fullName>
    </submittedName>
</protein>
<gene>
    <name evidence="1" type="ORF">AZI85_14725</name>
</gene>
<dbReference type="AlphaFoldDB" id="A0A150WU06"/>
<accession>A0A150WU06</accession>
<organism evidence="1 2">
    <name type="scientific">Bdellovibrio bacteriovorus</name>
    <dbReference type="NCBI Taxonomy" id="959"/>
    <lineage>
        <taxon>Bacteria</taxon>
        <taxon>Pseudomonadati</taxon>
        <taxon>Bdellovibrionota</taxon>
        <taxon>Bdellovibrionia</taxon>
        <taxon>Bdellovibrionales</taxon>
        <taxon>Pseudobdellovibrionaceae</taxon>
        <taxon>Bdellovibrio</taxon>
    </lineage>
</organism>
<dbReference type="EMBL" id="LUKF01000003">
    <property type="protein sequence ID" value="KYG69955.1"/>
    <property type="molecule type" value="Genomic_DNA"/>
</dbReference>
<evidence type="ECO:0000313" key="1">
    <source>
        <dbReference type="EMBL" id="KYG69955.1"/>
    </source>
</evidence>
<proteinExistence type="predicted"/>
<sequence>MFLASLETRFFFLASCSLCSQVASFASIVEGIGLGPSWPSVLWTAFGAFEDASCVVDDKNSRKLFLCVSPEGVEGRSPKQPLLSAPVAFREL</sequence>
<reference evidence="1 2" key="1">
    <citation type="submission" date="2016-03" db="EMBL/GenBank/DDBJ databases">
        <authorList>
            <person name="Ploux O."/>
        </authorList>
    </citation>
    <scope>NUCLEOTIDE SEQUENCE [LARGE SCALE GENOMIC DNA]</scope>
    <source>
        <strain evidence="1 2">BER2</strain>
    </source>
</reference>
<dbReference type="Proteomes" id="UP000075391">
    <property type="component" value="Unassembled WGS sequence"/>
</dbReference>